<protein>
    <submittedName>
        <fullName evidence="3">Uncharacterized protein</fullName>
    </submittedName>
</protein>
<organism evidence="3 4">
    <name type="scientific">Candidatus Giovannonibacteria bacterium GW2011_GWA2_44_26</name>
    <dbReference type="NCBI Taxonomy" id="1618648"/>
    <lineage>
        <taxon>Bacteria</taxon>
        <taxon>Candidatus Giovannoniibacteriota</taxon>
    </lineage>
</organism>
<gene>
    <name evidence="3" type="ORF">UW55_C0010G0012</name>
</gene>
<sequence length="1109" mass="128376">MNSPTSDNILDWLGIVTLAALALFLAHLHRKYFQASSGKTPSSLSEWVESRSKEICKPERESILELLRENIYLPSPLSLALISGIVMIGVLISRYFFEHLNFFAVEEQRNFVLTIHAGVGAIIFALVIFVAESLRDKDEKDTARVLLRESLLFPLTVAEIEVFIYFLLFKENTVIPVIGVSLLAIYSLYQLIAVLISRYRFGQKRIQLLKDRIKQNIQQALRERVGNNLLIKDWLEKERIPLQYSPWIFSDDKENYYAIETTKTGTVSDIRLDLVEEIADIVDEIALSNGQTFFESAVEKGAITEISDTTVALAGKATKNDKRFLLKKFYDEVSDDSKTLLSFHKPLFGDNTERTTKTLEKIKQLADRAFQITKTDNFSEEMKDEMGALKDQFIQSIRDGKVDDTGKHIKTYLSLVESFLEFLKQCGGGFTYDQAREERKNFFGEWNEPQWILDAMQDAIRASIKGGNIEIIRKVIFVPFAISLRSLKFKDQYIFQKFIGLAPFTAYLANKLEDEDLKKDVNERNLKYLQETVDFNIVSKFRHSNDESDISGAAEATRHIHLIYQDLLKTHFDGANPAAFTETISTMERIYRESRLEADPYSSTHYENLLNITKDTAARELLERKIRKTKLIEEINKDIQRKKKELYFGFSGWILQKLRNANPEGKLTLKHFFDPLTSHVGNDIVEITDIFVSLYDTGRSDFWGWDWWDLASDGEVHVINTHDWLSDFYSVKSLQILRNKTEAEISSIKLPPSRTLANLAEEQNGSIRKILEKIADGSNTFNGLISDEERGKVSALLKLLENARQEQEKNEEKQLQEMPLEQSKIEEFWKEFMSSYDESISLRKIIKAFGKYSDKSGEEKTRKEPSLIGYNQLDLKEPFVKQWHISYIGHAESYGRGFANSENVMIFEKIITALDHEKEVSEADILPTIKSLLEQKSLKNPILLGSLPYNFFRRGMNDASGEVLYIGRWDWDRKGEHHDFESLHSYQGYVQYKNYRVPVFDLMSERLPTDHLCLVSLPELGMLEQYPPRDEATQKVHQRGIFFFQIIDLAVDEKERQKLMIQNPEWLQKYEDKEGYLKQKVIIKMYEKFDFKIKNKSAGLKLKIIKPAE</sequence>
<feature type="transmembrane region" description="Helical" evidence="2">
    <location>
        <begin position="109"/>
        <end position="131"/>
    </location>
</feature>
<name>A0A0G1IUM7_9BACT</name>
<reference evidence="3 4" key="1">
    <citation type="journal article" date="2015" name="Nature">
        <title>rRNA introns, odd ribosomes, and small enigmatic genomes across a large radiation of phyla.</title>
        <authorList>
            <person name="Brown C.T."/>
            <person name="Hug L.A."/>
            <person name="Thomas B.C."/>
            <person name="Sharon I."/>
            <person name="Castelle C.J."/>
            <person name="Singh A."/>
            <person name="Wilkins M.J."/>
            <person name="Williams K.H."/>
            <person name="Banfield J.F."/>
        </authorList>
    </citation>
    <scope>NUCLEOTIDE SEQUENCE [LARGE SCALE GENOMIC DNA]</scope>
</reference>
<keyword evidence="2" id="KW-1133">Transmembrane helix</keyword>
<dbReference type="EMBL" id="LCIT01000010">
    <property type="protein sequence ID" value="KKT62663.1"/>
    <property type="molecule type" value="Genomic_DNA"/>
</dbReference>
<accession>A0A0G1IUM7</accession>
<evidence type="ECO:0000313" key="4">
    <source>
        <dbReference type="Proteomes" id="UP000033945"/>
    </source>
</evidence>
<feature type="transmembrane region" description="Helical" evidence="2">
    <location>
        <begin position="77"/>
        <end position="97"/>
    </location>
</feature>
<keyword evidence="2" id="KW-0472">Membrane</keyword>
<dbReference type="Proteomes" id="UP000033945">
    <property type="component" value="Unassembled WGS sequence"/>
</dbReference>
<feature type="coiled-coil region" evidence="1">
    <location>
        <begin position="786"/>
        <end position="817"/>
    </location>
</feature>
<feature type="transmembrane region" description="Helical" evidence="2">
    <location>
        <begin position="174"/>
        <end position="196"/>
    </location>
</feature>
<keyword evidence="2" id="KW-0812">Transmembrane</keyword>
<keyword evidence="1" id="KW-0175">Coiled coil</keyword>
<dbReference type="AlphaFoldDB" id="A0A0G1IUM7"/>
<feature type="transmembrane region" description="Helical" evidence="2">
    <location>
        <begin position="151"/>
        <end position="168"/>
    </location>
</feature>
<proteinExistence type="predicted"/>
<evidence type="ECO:0000313" key="3">
    <source>
        <dbReference type="EMBL" id="KKT62663.1"/>
    </source>
</evidence>
<evidence type="ECO:0000256" key="2">
    <source>
        <dbReference type="SAM" id="Phobius"/>
    </source>
</evidence>
<feature type="transmembrane region" description="Helical" evidence="2">
    <location>
        <begin position="12"/>
        <end position="29"/>
    </location>
</feature>
<evidence type="ECO:0000256" key="1">
    <source>
        <dbReference type="SAM" id="Coils"/>
    </source>
</evidence>
<comment type="caution">
    <text evidence="3">The sequence shown here is derived from an EMBL/GenBank/DDBJ whole genome shotgun (WGS) entry which is preliminary data.</text>
</comment>